<protein>
    <submittedName>
        <fullName evidence="1">Uncharacterized protein</fullName>
    </submittedName>
</protein>
<organism evidence="1 2">
    <name type="scientific">Trichonephila clavata</name>
    <name type="common">Joro spider</name>
    <name type="synonym">Nephila clavata</name>
    <dbReference type="NCBI Taxonomy" id="2740835"/>
    <lineage>
        <taxon>Eukaryota</taxon>
        <taxon>Metazoa</taxon>
        <taxon>Ecdysozoa</taxon>
        <taxon>Arthropoda</taxon>
        <taxon>Chelicerata</taxon>
        <taxon>Arachnida</taxon>
        <taxon>Araneae</taxon>
        <taxon>Araneomorphae</taxon>
        <taxon>Entelegynae</taxon>
        <taxon>Araneoidea</taxon>
        <taxon>Nephilidae</taxon>
        <taxon>Trichonephila</taxon>
    </lineage>
</organism>
<dbReference type="EMBL" id="BMAO01000638">
    <property type="protein sequence ID" value="GFQ68162.1"/>
    <property type="molecule type" value="Genomic_DNA"/>
</dbReference>
<gene>
    <name evidence="1" type="ORF">TNCT_729851</name>
</gene>
<comment type="caution">
    <text evidence="1">The sequence shown here is derived from an EMBL/GenBank/DDBJ whole genome shotgun (WGS) entry which is preliminary data.</text>
</comment>
<evidence type="ECO:0000313" key="2">
    <source>
        <dbReference type="Proteomes" id="UP000887116"/>
    </source>
</evidence>
<proteinExistence type="predicted"/>
<accession>A0A8X6H6S0</accession>
<reference evidence="1" key="1">
    <citation type="submission" date="2020-07" db="EMBL/GenBank/DDBJ databases">
        <title>Multicomponent nature underlies the extraordinary mechanical properties of spider dragline silk.</title>
        <authorList>
            <person name="Kono N."/>
            <person name="Nakamura H."/>
            <person name="Mori M."/>
            <person name="Yoshida Y."/>
            <person name="Ohtoshi R."/>
            <person name="Malay A.D."/>
            <person name="Moran D.A.P."/>
            <person name="Tomita M."/>
            <person name="Numata K."/>
            <person name="Arakawa K."/>
        </authorList>
    </citation>
    <scope>NUCLEOTIDE SEQUENCE</scope>
</reference>
<dbReference type="AlphaFoldDB" id="A0A8X6H6S0"/>
<name>A0A8X6H6S0_TRICU</name>
<dbReference type="Proteomes" id="UP000887116">
    <property type="component" value="Unassembled WGS sequence"/>
</dbReference>
<evidence type="ECO:0000313" key="1">
    <source>
        <dbReference type="EMBL" id="GFQ68162.1"/>
    </source>
</evidence>
<keyword evidence="2" id="KW-1185">Reference proteome</keyword>
<sequence>MFYVGEKDFTTEENLLQKSPESLAEENLLIKPGESLVQENLLHKSAKKIAENISVEDSVSTDAEFFNIPKQEIEEIKRLRRKYGHDEILNIYWIKTMERFNKTPLKDNKNKIDNVD</sequence>